<dbReference type="AlphaFoldDB" id="A0A1T4S5S4"/>
<name>A0A1T4S5S4_9BACT</name>
<dbReference type="PROSITE" id="PS50042">
    <property type="entry name" value="CNMP_BINDING_3"/>
    <property type="match status" value="1"/>
</dbReference>
<dbReference type="Pfam" id="PF00027">
    <property type="entry name" value="cNMP_binding"/>
    <property type="match status" value="1"/>
</dbReference>
<evidence type="ECO:0000259" key="5">
    <source>
        <dbReference type="PROSITE" id="PS51063"/>
    </source>
</evidence>
<dbReference type="InterPro" id="IPR014710">
    <property type="entry name" value="RmlC-like_jellyroll"/>
</dbReference>
<evidence type="ECO:0000256" key="3">
    <source>
        <dbReference type="ARBA" id="ARBA00023163"/>
    </source>
</evidence>
<dbReference type="InterPro" id="IPR018490">
    <property type="entry name" value="cNMP-bd_dom_sf"/>
</dbReference>
<dbReference type="InterPro" id="IPR012318">
    <property type="entry name" value="HTH_CRP"/>
</dbReference>
<evidence type="ECO:0000259" key="4">
    <source>
        <dbReference type="PROSITE" id="PS50042"/>
    </source>
</evidence>
<dbReference type="PROSITE" id="PS51063">
    <property type="entry name" value="HTH_CRP_2"/>
    <property type="match status" value="1"/>
</dbReference>
<evidence type="ECO:0000313" key="7">
    <source>
        <dbReference type="Proteomes" id="UP000190102"/>
    </source>
</evidence>
<dbReference type="InterPro" id="IPR036390">
    <property type="entry name" value="WH_DNA-bd_sf"/>
</dbReference>
<gene>
    <name evidence="6" type="ORF">SAMN02745119_03282</name>
</gene>
<reference evidence="7" key="1">
    <citation type="submission" date="2017-02" db="EMBL/GenBank/DDBJ databases">
        <authorList>
            <person name="Varghese N."/>
            <person name="Submissions S."/>
        </authorList>
    </citation>
    <scope>NUCLEOTIDE SEQUENCE [LARGE SCALE GENOMIC DNA]</scope>
    <source>
        <strain evidence="7">ATCC BAA-34</strain>
    </source>
</reference>
<keyword evidence="1" id="KW-0805">Transcription regulation</keyword>
<feature type="domain" description="HTH crp-type" evidence="5">
    <location>
        <begin position="149"/>
        <end position="222"/>
    </location>
</feature>
<dbReference type="InterPro" id="IPR036388">
    <property type="entry name" value="WH-like_DNA-bd_sf"/>
</dbReference>
<evidence type="ECO:0000313" key="6">
    <source>
        <dbReference type="EMBL" id="SKA23507.1"/>
    </source>
</evidence>
<dbReference type="GO" id="GO:0005829">
    <property type="term" value="C:cytosol"/>
    <property type="evidence" value="ECO:0007669"/>
    <property type="project" value="TreeGrafter"/>
</dbReference>
<dbReference type="GO" id="GO:0003677">
    <property type="term" value="F:DNA binding"/>
    <property type="evidence" value="ECO:0007669"/>
    <property type="project" value="UniProtKB-KW"/>
</dbReference>
<dbReference type="Proteomes" id="UP000190102">
    <property type="component" value="Unassembled WGS sequence"/>
</dbReference>
<evidence type="ECO:0000256" key="1">
    <source>
        <dbReference type="ARBA" id="ARBA00023015"/>
    </source>
</evidence>
<dbReference type="EMBL" id="FUWR01000031">
    <property type="protein sequence ID" value="SKA23507.1"/>
    <property type="molecule type" value="Genomic_DNA"/>
</dbReference>
<keyword evidence="2" id="KW-0238">DNA-binding</keyword>
<evidence type="ECO:0000256" key="2">
    <source>
        <dbReference type="ARBA" id="ARBA00023125"/>
    </source>
</evidence>
<dbReference type="STRING" id="115783.SAMN02745119_03282"/>
<dbReference type="SMART" id="SM00100">
    <property type="entry name" value="cNMP"/>
    <property type="match status" value="1"/>
</dbReference>
<sequence>MEHEKLWYLQRLDIFSGLSDEEYGVIDRDSQSLYLRKRQLLPFRGTAQQAVYFVKKGSIKLVRTSAEGHEFIIDILGPSTLFGELEGGLDADGSEVIAEALDETLLCMMRRENFDRLMALVPALGTRITKLSGLRLRKIQNRLVDMLYSSVEARLAKTFLALANEFGVTGRDGLLIDLRLTHNDYAGLIASTRETVSTGLNALCRRGVIDIQDHRVLLKDQKQLTRLAGREIRGEIRG</sequence>
<accession>A0A1T4S5S4</accession>
<dbReference type="InterPro" id="IPR050397">
    <property type="entry name" value="Env_Response_Regulators"/>
</dbReference>
<keyword evidence="7" id="KW-1185">Reference proteome</keyword>
<dbReference type="SUPFAM" id="SSF51206">
    <property type="entry name" value="cAMP-binding domain-like"/>
    <property type="match status" value="1"/>
</dbReference>
<dbReference type="PANTHER" id="PTHR24567:SF74">
    <property type="entry name" value="HTH-TYPE TRANSCRIPTIONAL REGULATOR ARCR"/>
    <property type="match status" value="1"/>
</dbReference>
<feature type="domain" description="Cyclic nucleotide-binding" evidence="4">
    <location>
        <begin position="14"/>
        <end position="118"/>
    </location>
</feature>
<dbReference type="GO" id="GO:0003700">
    <property type="term" value="F:DNA-binding transcription factor activity"/>
    <property type="evidence" value="ECO:0007669"/>
    <property type="project" value="TreeGrafter"/>
</dbReference>
<dbReference type="SMART" id="SM00419">
    <property type="entry name" value="HTH_CRP"/>
    <property type="match status" value="1"/>
</dbReference>
<keyword evidence="3" id="KW-0804">Transcription</keyword>
<dbReference type="SUPFAM" id="SSF46785">
    <property type="entry name" value="Winged helix' DNA-binding domain"/>
    <property type="match status" value="1"/>
</dbReference>
<proteinExistence type="predicted"/>
<dbReference type="RefSeq" id="WP_161947527.1">
    <property type="nucleotide sequence ID" value="NZ_FUWR01000031.1"/>
</dbReference>
<dbReference type="InterPro" id="IPR000595">
    <property type="entry name" value="cNMP-bd_dom"/>
</dbReference>
<dbReference type="Gene3D" id="2.60.120.10">
    <property type="entry name" value="Jelly Rolls"/>
    <property type="match status" value="1"/>
</dbReference>
<protein>
    <submittedName>
        <fullName evidence="6">Cyclic nucleotide-binding domain-containing protein</fullName>
    </submittedName>
</protein>
<organism evidence="6 7">
    <name type="scientific">Trichlorobacter thiogenes</name>
    <dbReference type="NCBI Taxonomy" id="115783"/>
    <lineage>
        <taxon>Bacteria</taxon>
        <taxon>Pseudomonadati</taxon>
        <taxon>Thermodesulfobacteriota</taxon>
        <taxon>Desulfuromonadia</taxon>
        <taxon>Geobacterales</taxon>
        <taxon>Geobacteraceae</taxon>
        <taxon>Trichlorobacter</taxon>
    </lineage>
</organism>
<dbReference type="Gene3D" id="1.10.10.10">
    <property type="entry name" value="Winged helix-like DNA-binding domain superfamily/Winged helix DNA-binding domain"/>
    <property type="match status" value="1"/>
</dbReference>
<dbReference type="PANTHER" id="PTHR24567">
    <property type="entry name" value="CRP FAMILY TRANSCRIPTIONAL REGULATORY PROTEIN"/>
    <property type="match status" value="1"/>
</dbReference>
<dbReference type="Pfam" id="PF13545">
    <property type="entry name" value="HTH_Crp_2"/>
    <property type="match status" value="1"/>
</dbReference>
<dbReference type="CDD" id="cd00038">
    <property type="entry name" value="CAP_ED"/>
    <property type="match status" value="1"/>
</dbReference>